<evidence type="ECO:0000313" key="7">
    <source>
        <dbReference type="Proteomes" id="UP000030746"/>
    </source>
</evidence>
<dbReference type="InterPro" id="IPR036024">
    <property type="entry name" value="Somatomedin_B-like_dom_sf"/>
</dbReference>
<dbReference type="SUPFAM" id="SSF90188">
    <property type="entry name" value="Somatomedin B domain"/>
    <property type="match status" value="1"/>
</dbReference>
<dbReference type="OMA" id="ISIHERE"/>
<dbReference type="KEGG" id="lgi:LOTGIDRAFT_153827"/>
<dbReference type="RefSeq" id="XP_009058080.1">
    <property type="nucleotide sequence ID" value="XM_009059832.1"/>
</dbReference>
<feature type="transmembrane region" description="Helical" evidence="3">
    <location>
        <begin position="784"/>
        <end position="809"/>
    </location>
</feature>
<dbReference type="OrthoDB" id="6067705at2759"/>
<dbReference type="EMBL" id="KB202283">
    <property type="protein sequence ID" value="ESO91389.1"/>
    <property type="molecule type" value="Genomic_DNA"/>
</dbReference>
<feature type="chain" id="PRO_5004717199" description="SMB domain-containing protein" evidence="4">
    <location>
        <begin position="21"/>
        <end position="983"/>
    </location>
</feature>
<dbReference type="GeneID" id="20236119"/>
<keyword evidence="4" id="KW-0732">Signal</keyword>
<accession>V4BRB1</accession>
<keyword evidence="3" id="KW-0472">Membrane</keyword>
<keyword evidence="1" id="KW-1015">Disulfide bond</keyword>
<organism evidence="6 7">
    <name type="scientific">Lottia gigantea</name>
    <name type="common">Giant owl limpet</name>
    <dbReference type="NCBI Taxonomy" id="225164"/>
    <lineage>
        <taxon>Eukaryota</taxon>
        <taxon>Metazoa</taxon>
        <taxon>Spiralia</taxon>
        <taxon>Lophotrochozoa</taxon>
        <taxon>Mollusca</taxon>
        <taxon>Gastropoda</taxon>
        <taxon>Patellogastropoda</taxon>
        <taxon>Lottioidea</taxon>
        <taxon>Lottiidae</taxon>
        <taxon>Lottia</taxon>
    </lineage>
</organism>
<proteinExistence type="predicted"/>
<dbReference type="PANTHER" id="PTHR45902:SF1">
    <property type="entry name" value="LATROPHILIN RECEPTOR-LIKE PROTEIN A"/>
    <property type="match status" value="1"/>
</dbReference>
<protein>
    <recommendedName>
        <fullName evidence="5">SMB domain-containing protein</fullName>
    </recommendedName>
</protein>
<feature type="signal peptide" evidence="4">
    <location>
        <begin position="1"/>
        <end position="20"/>
    </location>
</feature>
<dbReference type="HOGENOM" id="CLU_303114_0_0_1"/>
<evidence type="ECO:0000313" key="6">
    <source>
        <dbReference type="EMBL" id="ESO91389.1"/>
    </source>
</evidence>
<dbReference type="AlphaFoldDB" id="V4BRB1"/>
<dbReference type="PANTHER" id="PTHR45902">
    <property type="entry name" value="LATROPHILIN RECEPTOR-LIKE PROTEIN A"/>
    <property type="match status" value="1"/>
</dbReference>
<dbReference type="Proteomes" id="UP000030746">
    <property type="component" value="Unassembled WGS sequence"/>
</dbReference>
<feature type="region of interest" description="Disordered" evidence="2">
    <location>
        <begin position="248"/>
        <end position="290"/>
    </location>
</feature>
<sequence>MSFSYGIVVLVLGSICQCSAELPTEDFFNLTFTACPPICVNKCFKDPTKLTDFNVRLCQCDPDCILFGDCCISFYTFCFIFRHPSDNIEFIKSKRDREKQTEEEKKISDFKNKAQCEGFILSDHSAVNLLAIANCPTEYPEGDIKDKCTGNKTAFPLDIPVSIPALSYWLFKNVYCALCNNFTLNDVLYWKTEIQCYIRLYDDIITVEQFTDYKPAVPCKTMVTLPDDSIKVRVCNPDLKPRNTEIAQDLQNSSRHENTATMPTSQNSNESMSYTNQGENQNFTQNGNISLPNQDSEELKNTVSTPLPFLPFGLPNISIDALTQANLDVLCNAYMYEYTSRENGSVTKYFNPHCRAFEVGWQNFDRNERIQCELTAGGVFNRVPLGSRLVRFQFGIFGKYIYFYSMESKSLLTNSYPKCSAEKYFEFVTKSCELFSCAQNYSAYYLNCMPTFLLINDTTFRHNPMQSTLYAKTNVVLTTSDVKTFQQATDYVLDAFADSGLNVYRPENIYHSTILPLDIHIDSLEIVRLATLTYPEMGSVEFVPGLLKADLVIPVLFNDFNQTISNLREGSLTDSTLVSNYPDDRNLVCYHGSRVTYQNLDLNVLQKRAFVEIDGILVDLVETMFTLRITRLNPIHVVTVTVCRSLLLSSNTQGQFVPKPNEQCDNLTSQLSQFSLTNGSLKLSDKIIIPNGDFFIKGDKVDICSRALKGNTLLADYRSLRAIFKNVASATSMLLKILAFIISLISRDDNPGTVYFQSLGMTCTLIDFIHLLDSLSFHNSDEVLAVFLHLAWLLVAYSFCAWCINMVCCNSKRTLKCLSRHFFISFAAPVMTILLCATGDINTPPWNIGYGSTGKIFSAQLKVVLYSYIIPFAIGITCVLMCHIYRLARRKSYKKNKSFYSRHILVTSVLTLQFGFGCSEALSELSVYYFLYFSSSVLVAWSFLLIACHGLRKPKSRLSNPSRYLQSTNNNPHSEPIQSKPQE</sequence>
<reference evidence="6 7" key="1">
    <citation type="journal article" date="2013" name="Nature">
        <title>Insights into bilaterian evolution from three spiralian genomes.</title>
        <authorList>
            <person name="Simakov O."/>
            <person name="Marletaz F."/>
            <person name="Cho S.J."/>
            <person name="Edsinger-Gonzales E."/>
            <person name="Havlak P."/>
            <person name="Hellsten U."/>
            <person name="Kuo D.H."/>
            <person name="Larsson T."/>
            <person name="Lv J."/>
            <person name="Arendt D."/>
            <person name="Savage R."/>
            <person name="Osoegawa K."/>
            <person name="de Jong P."/>
            <person name="Grimwood J."/>
            <person name="Chapman J.A."/>
            <person name="Shapiro H."/>
            <person name="Aerts A."/>
            <person name="Otillar R.P."/>
            <person name="Terry A.Y."/>
            <person name="Boore J.L."/>
            <person name="Grigoriev I.V."/>
            <person name="Lindberg D.R."/>
            <person name="Seaver E.C."/>
            <person name="Weisblat D.A."/>
            <person name="Putnam N.H."/>
            <person name="Rokhsar D.S."/>
        </authorList>
    </citation>
    <scope>NUCLEOTIDE SEQUENCE [LARGE SCALE GENOMIC DNA]</scope>
</reference>
<name>V4BRB1_LOTGI</name>
<feature type="transmembrane region" description="Helical" evidence="3">
    <location>
        <begin position="753"/>
        <end position="772"/>
    </location>
</feature>
<dbReference type="InterPro" id="IPR001212">
    <property type="entry name" value="Somatomedin_B_dom"/>
</dbReference>
<evidence type="ECO:0000256" key="2">
    <source>
        <dbReference type="SAM" id="MobiDB-lite"/>
    </source>
</evidence>
<keyword evidence="7" id="KW-1185">Reference proteome</keyword>
<feature type="transmembrane region" description="Helical" evidence="3">
    <location>
        <begin position="899"/>
        <end position="916"/>
    </location>
</feature>
<dbReference type="InterPro" id="IPR053231">
    <property type="entry name" value="GPCR_LN-TM7"/>
</dbReference>
<feature type="transmembrane region" description="Helical" evidence="3">
    <location>
        <begin position="821"/>
        <end position="843"/>
    </location>
</feature>
<keyword evidence="3" id="KW-0812">Transmembrane</keyword>
<gene>
    <name evidence="6" type="ORF">LOTGIDRAFT_153827</name>
</gene>
<feature type="region of interest" description="Disordered" evidence="2">
    <location>
        <begin position="956"/>
        <end position="983"/>
    </location>
</feature>
<keyword evidence="3" id="KW-1133">Transmembrane helix</keyword>
<evidence type="ECO:0000256" key="3">
    <source>
        <dbReference type="SAM" id="Phobius"/>
    </source>
</evidence>
<evidence type="ECO:0000256" key="1">
    <source>
        <dbReference type="ARBA" id="ARBA00023157"/>
    </source>
</evidence>
<feature type="transmembrane region" description="Helical" evidence="3">
    <location>
        <begin position="727"/>
        <end position="746"/>
    </location>
</feature>
<feature type="domain" description="SMB" evidence="5">
    <location>
        <begin position="35"/>
        <end position="85"/>
    </location>
</feature>
<feature type="transmembrane region" description="Helical" evidence="3">
    <location>
        <begin position="863"/>
        <end position="887"/>
    </location>
</feature>
<feature type="transmembrane region" description="Helical" evidence="3">
    <location>
        <begin position="928"/>
        <end position="948"/>
    </location>
</feature>
<evidence type="ECO:0000259" key="5">
    <source>
        <dbReference type="PROSITE" id="PS50958"/>
    </source>
</evidence>
<evidence type="ECO:0000256" key="4">
    <source>
        <dbReference type="SAM" id="SignalP"/>
    </source>
</evidence>
<feature type="compositionally biased region" description="Polar residues" evidence="2">
    <location>
        <begin position="957"/>
        <end position="983"/>
    </location>
</feature>
<dbReference type="CTD" id="20236119"/>
<dbReference type="PROSITE" id="PS50958">
    <property type="entry name" value="SMB_2"/>
    <property type="match status" value="1"/>
</dbReference>